<dbReference type="PANTHER" id="PTHR31851">
    <property type="entry name" value="FE(2+)/MN(2+) TRANSPORTER PCL1"/>
    <property type="match status" value="1"/>
</dbReference>
<comment type="subcellular location">
    <subcellularLocation>
        <location evidence="1">Endomembrane system</location>
        <topology evidence="1">Multi-pass membrane protein</topology>
    </subcellularLocation>
</comment>
<feature type="transmembrane region" description="Helical" evidence="5">
    <location>
        <begin position="183"/>
        <end position="200"/>
    </location>
</feature>
<evidence type="ECO:0000256" key="4">
    <source>
        <dbReference type="ARBA" id="ARBA00023136"/>
    </source>
</evidence>
<evidence type="ECO:0000256" key="2">
    <source>
        <dbReference type="ARBA" id="ARBA00022692"/>
    </source>
</evidence>
<evidence type="ECO:0000256" key="3">
    <source>
        <dbReference type="ARBA" id="ARBA00022989"/>
    </source>
</evidence>
<dbReference type="RefSeq" id="WP_377769747.1">
    <property type="nucleotide sequence ID" value="NZ_JBHTOI010000043.1"/>
</dbReference>
<organism evidence="6 7">
    <name type="scientific">Companilactobacillus keshanensis</name>
    <dbReference type="NCBI Taxonomy" id="2486003"/>
    <lineage>
        <taxon>Bacteria</taxon>
        <taxon>Bacillati</taxon>
        <taxon>Bacillota</taxon>
        <taxon>Bacilli</taxon>
        <taxon>Lactobacillales</taxon>
        <taxon>Lactobacillaceae</taxon>
        <taxon>Companilactobacillus</taxon>
    </lineage>
</organism>
<keyword evidence="2 5" id="KW-0812">Transmembrane</keyword>
<accession>A0ABW4BVC4</accession>
<feature type="transmembrane region" description="Helical" evidence="5">
    <location>
        <begin position="53"/>
        <end position="72"/>
    </location>
</feature>
<keyword evidence="4 5" id="KW-0472">Membrane</keyword>
<reference evidence="7" key="1">
    <citation type="journal article" date="2019" name="Int. J. Syst. Evol. Microbiol.">
        <title>The Global Catalogue of Microorganisms (GCM) 10K type strain sequencing project: providing services to taxonomists for standard genome sequencing and annotation.</title>
        <authorList>
            <consortium name="The Broad Institute Genomics Platform"/>
            <consortium name="The Broad Institute Genome Sequencing Center for Infectious Disease"/>
            <person name="Wu L."/>
            <person name="Ma J."/>
        </authorList>
    </citation>
    <scope>NUCLEOTIDE SEQUENCE [LARGE SCALE GENOMIC DNA]</scope>
    <source>
        <strain evidence="7">CCM 8936</strain>
    </source>
</reference>
<evidence type="ECO:0000256" key="1">
    <source>
        <dbReference type="ARBA" id="ARBA00004127"/>
    </source>
</evidence>
<sequence length="234" mass="24950">MMKAINFPKQKKSKKTMAERSNTLRAGVLGSNDGILTVVGVLFSVAVATTNQFTIFIAGLSDLIACAFSMASGEYASVSSQKDTEKAAIEKERELIETDYQSELNVVADYYVDRGVSKATSLEIAGELMKKDALGTVVKVKYDLDLGHYMNPWDAAFSSLVAASSGGIFPLAAMTLLPVSLQWPGTILAVTLSVALTGFLSAKLGDGLVKTAIIRNVIVGIITMIIHYSVGLML</sequence>
<feature type="transmembrane region" description="Helical" evidence="5">
    <location>
        <begin position="21"/>
        <end position="47"/>
    </location>
</feature>
<dbReference type="InterPro" id="IPR008217">
    <property type="entry name" value="Ccc1_fam"/>
</dbReference>
<evidence type="ECO:0000313" key="6">
    <source>
        <dbReference type="EMBL" id="MFD1418613.1"/>
    </source>
</evidence>
<dbReference type="EMBL" id="JBHTOI010000043">
    <property type="protein sequence ID" value="MFD1418613.1"/>
    <property type="molecule type" value="Genomic_DNA"/>
</dbReference>
<dbReference type="CDD" id="cd02432">
    <property type="entry name" value="Nodulin-21_like_1"/>
    <property type="match status" value="1"/>
</dbReference>
<evidence type="ECO:0000256" key="5">
    <source>
        <dbReference type="SAM" id="Phobius"/>
    </source>
</evidence>
<comment type="caution">
    <text evidence="6">The sequence shown here is derived from an EMBL/GenBank/DDBJ whole genome shotgun (WGS) entry which is preliminary data.</text>
</comment>
<keyword evidence="3 5" id="KW-1133">Transmembrane helix</keyword>
<feature type="transmembrane region" description="Helical" evidence="5">
    <location>
        <begin position="212"/>
        <end position="230"/>
    </location>
</feature>
<gene>
    <name evidence="6" type="ORF">ACFQ42_07660</name>
</gene>
<dbReference type="Pfam" id="PF01988">
    <property type="entry name" value="VIT1"/>
    <property type="match status" value="1"/>
</dbReference>
<feature type="transmembrane region" description="Helical" evidence="5">
    <location>
        <begin position="155"/>
        <end position="177"/>
    </location>
</feature>
<name>A0ABW4BVC4_9LACO</name>
<keyword evidence="7" id="KW-1185">Reference proteome</keyword>
<protein>
    <submittedName>
        <fullName evidence="6">VIT family protein</fullName>
    </submittedName>
</protein>
<proteinExistence type="predicted"/>
<evidence type="ECO:0000313" key="7">
    <source>
        <dbReference type="Proteomes" id="UP001597251"/>
    </source>
</evidence>
<dbReference type="Proteomes" id="UP001597251">
    <property type="component" value="Unassembled WGS sequence"/>
</dbReference>